<comment type="similarity">
    <text evidence="2 3">Belongs to the peptidase M14 family.</text>
</comment>
<evidence type="ECO:0000256" key="3">
    <source>
        <dbReference type="PROSITE-ProRule" id="PRU01379"/>
    </source>
</evidence>
<feature type="active site" description="Proton donor/acceptor" evidence="3">
    <location>
        <position position="430"/>
    </location>
</feature>
<comment type="cofactor">
    <cofactor evidence="1">
        <name>Zn(2+)</name>
        <dbReference type="ChEBI" id="CHEBI:29105"/>
    </cofactor>
</comment>
<dbReference type="GO" id="GO:0006508">
    <property type="term" value="P:proteolysis"/>
    <property type="evidence" value="ECO:0007669"/>
    <property type="project" value="InterPro"/>
</dbReference>
<evidence type="ECO:0000259" key="4">
    <source>
        <dbReference type="PROSITE" id="PS52035"/>
    </source>
</evidence>
<dbReference type="AlphaFoldDB" id="A0A448ZBF3"/>
<name>A0A448ZBF3_9STRA</name>
<dbReference type="Proteomes" id="UP000291116">
    <property type="component" value="Unassembled WGS sequence"/>
</dbReference>
<protein>
    <recommendedName>
        <fullName evidence="4">Peptidase M14 domain-containing protein</fullName>
    </recommendedName>
</protein>
<dbReference type="PANTHER" id="PTHR12756">
    <property type="entry name" value="CYTOSOLIC CARBOXYPEPTIDASE"/>
    <property type="match status" value="1"/>
</dbReference>
<dbReference type="EMBL" id="CAACVS010000218">
    <property type="protein sequence ID" value="VEU39369.1"/>
    <property type="molecule type" value="Genomic_DNA"/>
</dbReference>
<keyword evidence="6" id="KW-1185">Reference proteome</keyword>
<organism evidence="5 6">
    <name type="scientific">Pseudo-nitzschia multistriata</name>
    <dbReference type="NCBI Taxonomy" id="183589"/>
    <lineage>
        <taxon>Eukaryota</taxon>
        <taxon>Sar</taxon>
        <taxon>Stramenopiles</taxon>
        <taxon>Ochrophyta</taxon>
        <taxon>Bacillariophyta</taxon>
        <taxon>Bacillariophyceae</taxon>
        <taxon>Bacillariophycidae</taxon>
        <taxon>Bacillariales</taxon>
        <taxon>Bacillariaceae</taxon>
        <taxon>Pseudo-nitzschia</taxon>
    </lineage>
</organism>
<dbReference type="Gene3D" id="2.60.40.3120">
    <property type="match status" value="1"/>
</dbReference>
<dbReference type="GO" id="GO:0004181">
    <property type="term" value="F:metallocarboxypeptidase activity"/>
    <property type="evidence" value="ECO:0007669"/>
    <property type="project" value="InterPro"/>
</dbReference>
<dbReference type="GO" id="GO:0008270">
    <property type="term" value="F:zinc ion binding"/>
    <property type="evidence" value="ECO:0007669"/>
    <property type="project" value="InterPro"/>
</dbReference>
<dbReference type="PANTHER" id="PTHR12756:SF11">
    <property type="entry name" value="CYTOSOLIC CARBOXYPEPTIDASE 1"/>
    <property type="match status" value="1"/>
</dbReference>
<proteinExistence type="inferred from homology"/>
<sequence length="498" mass="56056">MTGQLKVQSILTLFWLMGYLSFTRSFCMGKNLFPSRASTIAFSKTTSQSQTTGVNSRVNHSVSFSSKVSISDAYDGGNIELANIEDGPTKVVSLRIKPDPYTELEKKSHMQYFSFRSSIHTNNAEDDKRDVPVTYELLNAGEASYANAWNGSTVFYSKSLSDPDSWKRAQSTRFVEGKLVWDHIHSEESESVYFGYFPPFSYDRHLELVEKCSELATVFSLGQTLEGREIECIQVGTGKSIGWIIHRQHPGEHMAEFFAEGFLKRLLGLDSSGDTDGLVRQLLSKYTFYIIPSMNPDGAVAGNLRVNAAGANLNREWCSSGDDYEAPTLERSPEVYHVLEKMKETGCDVFCDIHGDEEIPYNFLAQPVVPNWGPRLEALHGAFNAAYRRANPDMQQEFAYEPTEYAEGDILNIANDQIAHRFDCLSVTLEMPFKDCRSNSDPERGWSPARSRALGASLCEPLLYIQPYLRAEALDEKSFADSFPEIDRYVLPTSEYNK</sequence>
<dbReference type="PROSITE" id="PS52035">
    <property type="entry name" value="PEPTIDASE_M14"/>
    <property type="match status" value="1"/>
</dbReference>
<dbReference type="SUPFAM" id="SSF53187">
    <property type="entry name" value="Zn-dependent exopeptidases"/>
    <property type="match status" value="1"/>
</dbReference>
<dbReference type="InterPro" id="IPR040626">
    <property type="entry name" value="Pepdidase_M14_N"/>
</dbReference>
<dbReference type="Gene3D" id="3.40.630.10">
    <property type="entry name" value="Zn peptidases"/>
    <property type="match status" value="1"/>
</dbReference>
<evidence type="ECO:0000313" key="5">
    <source>
        <dbReference type="EMBL" id="VEU39369.1"/>
    </source>
</evidence>
<dbReference type="OrthoDB" id="40007at2759"/>
<dbReference type="Pfam" id="PF18027">
    <property type="entry name" value="Pepdidase_M14_N"/>
    <property type="match status" value="1"/>
</dbReference>
<feature type="domain" description="Peptidase M14" evidence="4">
    <location>
        <begin position="192"/>
        <end position="469"/>
    </location>
</feature>
<reference evidence="5 6" key="1">
    <citation type="submission" date="2019-01" db="EMBL/GenBank/DDBJ databases">
        <authorList>
            <person name="Ferrante I. M."/>
        </authorList>
    </citation>
    <scope>NUCLEOTIDE SEQUENCE [LARGE SCALE GENOMIC DNA]</scope>
    <source>
        <strain evidence="5 6">B856</strain>
    </source>
</reference>
<dbReference type="InterPro" id="IPR000834">
    <property type="entry name" value="Peptidase_M14"/>
</dbReference>
<accession>A0A448ZBF3</accession>
<dbReference type="Pfam" id="PF00246">
    <property type="entry name" value="Peptidase_M14"/>
    <property type="match status" value="1"/>
</dbReference>
<evidence type="ECO:0000256" key="1">
    <source>
        <dbReference type="ARBA" id="ARBA00001947"/>
    </source>
</evidence>
<dbReference type="InterPro" id="IPR050821">
    <property type="entry name" value="Cytosolic_carboxypeptidase"/>
</dbReference>
<evidence type="ECO:0000256" key="2">
    <source>
        <dbReference type="ARBA" id="ARBA00005988"/>
    </source>
</evidence>
<dbReference type="SMART" id="SM00631">
    <property type="entry name" value="Zn_pept"/>
    <property type="match status" value="1"/>
</dbReference>
<dbReference type="CDD" id="cd06234">
    <property type="entry name" value="M14_PaCCP-like"/>
    <property type="match status" value="1"/>
</dbReference>
<gene>
    <name evidence="5" type="ORF">PSNMU_V1.4_AUG-EV-PASAV3_0062170</name>
</gene>
<evidence type="ECO:0000313" key="6">
    <source>
        <dbReference type="Proteomes" id="UP000291116"/>
    </source>
</evidence>